<comment type="catalytic activity">
    <reaction evidence="15">
        <text>1D-myo-inositol 1,3,4,5,6-pentakisphosphate + H2O = 1D-myo-inositol 1,4,5,6-tetrakisphosphate + phosphate</text>
        <dbReference type="Rhea" id="RHEA:77143"/>
        <dbReference type="ChEBI" id="CHEBI:15377"/>
        <dbReference type="ChEBI" id="CHEBI:43474"/>
        <dbReference type="ChEBI" id="CHEBI:57627"/>
        <dbReference type="ChEBI" id="CHEBI:57733"/>
    </reaction>
    <physiologicalReaction direction="left-to-right" evidence="15">
        <dbReference type="Rhea" id="RHEA:77144"/>
    </physiologicalReaction>
</comment>
<feature type="compositionally biased region" description="Basic residues" evidence="20">
    <location>
        <begin position="237"/>
        <end position="254"/>
    </location>
</feature>
<evidence type="ECO:0000256" key="15">
    <source>
        <dbReference type="ARBA" id="ARBA00043762"/>
    </source>
</evidence>
<dbReference type="GO" id="GO:0031038">
    <property type="term" value="P:myosin II filament organization"/>
    <property type="evidence" value="ECO:0007669"/>
    <property type="project" value="UniProtKB-ARBA"/>
</dbReference>
<dbReference type="PROSITE" id="PS51182">
    <property type="entry name" value="C2_TENSIN"/>
    <property type="match status" value="1"/>
</dbReference>
<dbReference type="Pfam" id="PF22785">
    <property type="entry name" value="Tc-R-P"/>
    <property type="match status" value="1"/>
</dbReference>
<dbReference type="PROSITE" id="PS51181">
    <property type="entry name" value="PPASE_TENSIN"/>
    <property type="match status" value="1"/>
</dbReference>
<organism evidence="24 25">
    <name type="scientific">Tieghemostelium lacteum</name>
    <name type="common">Slime mold</name>
    <name type="synonym">Dictyostelium lacteum</name>
    <dbReference type="NCBI Taxonomy" id="361077"/>
    <lineage>
        <taxon>Eukaryota</taxon>
        <taxon>Amoebozoa</taxon>
        <taxon>Evosea</taxon>
        <taxon>Eumycetozoa</taxon>
        <taxon>Dictyostelia</taxon>
        <taxon>Dictyosteliales</taxon>
        <taxon>Raperosteliaceae</taxon>
        <taxon>Tieghemostelium</taxon>
    </lineage>
</organism>
<dbReference type="PANTHER" id="PTHR12305">
    <property type="entry name" value="PHOSPHATASE WITH HOMOLOGY TO TENSIN"/>
    <property type="match status" value="1"/>
</dbReference>
<dbReference type="InterPro" id="IPR014020">
    <property type="entry name" value="Tensin_C2-dom"/>
</dbReference>
<evidence type="ECO:0000256" key="20">
    <source>
        <dbReference type="SAM" id="MobiDB-lite"/>
    </source>
</evidence>
<dbReference type="GO" id="GO:0016314">
    <property type="term" value="F:phosphatidylinositol-3,4,5-trisphosphate 3-phosphatase activity"/>
    <property type="evidence" value="ECO:0007669"/>
    <property type="project" value="UniProtKB-EC"/>
</dbReference>
<dbReference type="GO" id="GO:1903665">
    <property type="term" value="P:negative regulation of asexual reproduction"/>
    <property type="evidence" value="ECO:0007669"/>
    <property type="project" value="UniProtKB-ARBA"/>
</dbReference>
<dbReference type="GO" id="GO:0046856">
    <property type="term" value="P:phosphatidylinositol dephosphorylation"/>
    <property type="evidence" value="ECO:0007669"/>
    <property type="project" value="TreeGrafter"/>
</dbReference>
<feature type="domain" description="C2 tensin-type" evidence="23">
    <location>
        <begin position="287"/>
        <end position="419"/>
    </location>
</feature>
<evidence type="ECO:0000256" key="18">
    <source>
        <dbReference type="ARBA" id="ARBA00048832"/>
    </source>
</evidence>
<keyword evidence="6" id="KW-0963">Cytoplasm</keyword>
<dbReference type="STRING" id="361077.A0A151Z734"/>
<evidence type="ECO:0000256" key="17">
    <source>
        <dbReference type="ARBA" id="ARBA00047986"/>
    </source>
</evidence>
<dbReference type="SMART" id="SM01301">
    <property type="entry name" value="PTPlike_phytase"/>
    <property type="match status" value="1"/>
</dbReference>
<dbReference type="CDD" id="cd14509">
    <property type="entry name" value="PTP_PTEN"/>
    <property type="match status" value="1"/>
</dbReference>
<dbReference type="InterPro" id="IPR000387">
    <property type="entry name" value="Tyr_Pase_dom"/>
</dbReference>
<dbReference type="EC" id="3.1.3.16" evidence="5"/>
<evidence type="ECO:0000256" key="13">
    <source>
        <dbReference type="ARBA" id="ARBA00043734"/>
    </source>
</evidence>
<dbReference type="GO" id="GO:0005886">
    <property type="term" value="C:plasma membrane"/>
    <property type="evidence" value="ECO:0007669"/>
    <property type="project" value="TreeGrafter"/>
</dbReference>
<dbReference type="GO" id="GO:0004722">
    <property type="term" value="F:protein serine/threonine phosphatase activity"/>
    <property type="evidence" value="ECO:0007669"/>
    <property type="project" value="UniProtKB-EC"/>
</dbReference>
<evidence type="ECO:0000256" key="8">
    <source>
        <dbReference type="ARBA" id="ARBA00022912"/>
    </source>
</evidence>
<dbReference type="OrthoDB" id="18331at2759"/>
<dbReference type="GO" id="GO:0042995">
    <property type="term" value="C:cell projection"/>
    <property type="evidence" value="ECO:0007669"/>
    <property type="project" value="UniProtKB-ARBA"/>
</dbReference>
<evidence type="ECO:0000256" key="10">
    <source>
        <dbReference type="ARBA" id="ARBA00034256"/>
    </source>
</evidence>
<reference evidence="24 25" key="1">
    <citation type="submission" date="2015-12" db="EMBL/GenBank/DDBJ databases">
        <title>Dictyostelia acquired genes for synthesis and detection of signals that induce cell-type specialization by lateral gene transfer from prokaryotes.</title>
        <authorList>
            <person name="Gloeckner G."/>
            <person name="Schaap P."/>
        </authorList>
    </citation>
    <scope>NUCLEOTIDE SEQUENCE [LARGE SCALE GENOMIC DNA]</scope>
    <source>
        <strain evidence="24 25">TK</strain>
    </source>
</reference>
<comment type="catalytic activity">
    <reaction evidence="11">
        <text>1,2-dioctanoyl-sn-glycero-3-phospho-(1D-myo-inositol-3,4,5-trisphosphate) + H2O = 1,2-dioctanoyl-sn-glycero-3-phospho-(1D-myo-inositol-4,5-bisphosphate) + phosphate</text>
        <dbReference type="Rhea" id="RHEA:43552"/>
        <dbReference type="ChEBI" id="CHEBI:15377"/>
        <dbReference type="ChEBI" id="CHEBI:43474"/>
        <dbReference type="ChEBI" id="CHEBI:83416"/>
        <dbReference type="ChEBI" id="CHEBI:83419"/>
    </reaction>
    <physiologicalReaction direction="left-to-right" evidence="11">
        <dbReference type="Rhea" id="RHEA:43553"/>
    </physiologicalReaction>
</comment>
<accession>A0A151Z734</accession>
<dbReference type="FunFam" id="3.90.190.10:FF:000029">
    <property type="entry name" value="Phosphatidylinositol 3,4,5-trisphosphate 3-phosphatase and dual-specificity protein phosphatase PTEN"/>
    <property type="match status" value="1"/>
</dbReference>
<dbReference type="InterPro" id="IPR045101">
    <property type="entry name" value="PTP_PTEN"/>
</dbReference>
<dbReference type="OMA" id="YDHSKFY"/>
<dbReference type="SUPFAM" id="SSF52799">
    <property type="entry name" value="(Phosphotyrosine protein) phosphatases II"/>
    <property type="match status" value="1"/>
</dbReference>
<evidence type="ECO:0000256" key="5">
    <source>
        <dbReference type="ARBA" id="ARBA00013081"/>
    </source>
</evidence>
<evidence type="ECO:0000256" key="2">
    <source>
        <dbReference type="ARBA" id="ARBA00007881"/>
    </source>
</evidence>
<evidence type="ECO:0000256" key="12">
    <source>
        <dbReference type="ARBA" id="ARBA00034338"/>
    </source>
</evidence>
<dbReference type="GO" id="GO:0046580">
    <property type="term" value="P:negative regulation of Ras protein signal transduction"/>
    <property type="evidence" value="ECO:0007669"/>
    <property type="project" value="UniProtKB-ARBA"/>
</dbReference>
<dbReference type="GO" id="GO:0140986">
    <property type="term" value="P:G protein-coupled chemorepellent receptor signaling pathway"/>
    <property type="evidence" value="ECO:0007669"/>
    <property type="project" value="UniProtKB-ARBA"/>
</dbReference>
<evidence type="ECO:0000256" key="4">
    <source>
        <dbReference type="ARBA" id="ARBA00013064"/>
    </source>
</evidence>
<evidence type="ECO:0000259" key="22">
    <source>
        <dbReference type="PROSITE" id="PS51181"/>
    </source>
</evidence>
<dbReference type="FunCoup" id="A0A151Z734">
    <property type="interactions" value="85"/>
</dbReference>
<name>A0A151Z734_TIELA</name>
<dbReference type="GO" id="GO:0004725">
    <property type="term" value="F:protein tyrosine phosphatase activity"/>
    <property type="evidence" value="ECO:0007669"/>
    <property type="project" value="UniProtKB-EC"/>
</dbReference>
<comment type="similarity">
    <text evidence="2">Belongs to the PTEN phosphatase protein family.</text>
</comment>
<comment type="catalytic activity">
    <reaction evidence="17">
        <text>O-phospho-L-seryl-[protein] + H2O = L-seryl-[protein] + phosphate</text>
        <dbReference type="Rhea" id="RHEA:20629"/>
        <dbReference type="Rhea" id="RHEA-COMP:9863"/>
        <dbReference type="Rhea" id="RHEA-COMP:11604"/>
        <dbReference type="ChEBI" id="CHEBI:15377"/>
        <dbReference type="ChEBI" id="CHEBI:29999"/>
        <dbReference type="ChEBI" id="CHEBI:43474"/>
        <dbReference type="ChEBI" id="CHEBI:83421"/>
        <dbReference type="EC" id="3.1.3.16"/>
    </reaction>
    <physiologicalReaction direction="left-to-right" evidence="17">
        <dbReference type="Rhea" id="RHEA:20630"/>
    </physiologicalReaction>
</comment>
<dbReference type="InterPro" id="IPR016130">
    <property type="entry name" value="Tyr_Pase_AS"/>
</dbReference>
<evidence type="ECO:0000256" key="11">
    <source>
        <dbReference type="ARBA" id="ARBA00034268"/>
    </source>
</evidence>
<evidence type="ECO:0000256" key="14">
    <source>
        <dbReference type="ARBA" id="ARBA00043760"/>
    </source>
</evidence>
<feature type="region of interest" description="Disordered" evidence="20">
    <location>
        <begin position="234"/>
        <end position="318"/>
    </location>
</feature>
<feature type="region of interest" description="Disordered" evidence="20">
    <location>
        <begin position="421"/>
        <end position="491"/>
    </location>
</feature>
<comment type="catalytic activity">
    <reaction evidence="13">
        <text>1D-myo-inositol 1,3,4,5-tetrakisphosphate + H2O = 1D-myo-inositol 1,4,5-trisphosphate + phosphate</text>
        <dbReference type="Rhea" id="RHEA:77155"/>
        <dbReference type="ChEBI" id="CHEBI:15377"/>
        <dbReference type="ChEBI" id="CHEBI:43474"/>
        <dbReference type="ChEBI" id="CHEBI:57895"/>
        <dbReference type="ChEBI" id="CHEBI:203600"/>
    </reaction>
    <physiologicalReaction direction="left-to-right" evidence="13">
        <dbReference type="Rhea" id="RHEA:77156"/>
    </physiologicalReaction>
</comment>
<dbReference type="SUPFAM" id="SSF49562">
    <property type="entry name" value="C2 domain (Calcium/lipid-binding domain, CaLB)"/>
    <property type="match status" value="1"/>
</dbReference>
<dbReference type="InterPro" id="IPR029023">
    <property type="entry name" value="Tensin_phosphatase"/>
</dbReference>
<dbReference type="InterPro" id="IPR051281">
    <property type="entry name" value="Dual-spec_lipid-protein_phosph"/>
</dbReference>
<dbReference type="GO" id="GO:0043491">
    <property type="term" value="P:phosphatidylinositol 3-kinase/protein kinase B signal transduction"/>
    <property type="evidence" value="ECO:0007669"/>
    <property type="project" value="TreeGrafter"/>
</dbReference>
<protein>
    <recommendedName>
        <fullName evidence="12">Phosphatidylinositol 3,4,5-trisphosphate 3-phosphatase and dual-specificity protein phosphatase PTEN</fullName>
        <ecNumber evidence="5">3.1.3.16</ecNumber>
        <ecNumber evidence="4">3.1.3.48</ecNumber>
        <ecNumber evidence="3">3.1.3.67</ecNumber>
    </recommendedName>
    <alternativeName>
        <fullName evidence="16">Inositol polyphosphate 3-phosphatase</fullName>
    </alternativeName>
</protein>
<evidence type="ECO:0000259" key="21">
    <source>
        <dbReference type="PROSITE" id="PS50056"/>
    </source>
</evidence>
<proteinExistence type="inferred from homology"/>
<dbReference type="InterPro" id="IPR029021">
    <property type="entry name" value="Prot-tyrosine_phosphatase-like"/>
</dbReference>
<dbReference type="PANTHER" id="PTHR12305:SF81">
    <property type="entry name" value="PHOSPHATIDYLINOSITOL 3,4,5-TRISPHOSPHATE 3-PHOSPHATASE AND DUAL-SPECIFICITY PROTEIN PHOSPHATASE PTEN"/>
    <property type="match status" value="1"/>
</dbReference>
<keyword evidence="8" id="KW-0904">Protein phosphatase</keyword>
<dbReference type="InParanoid" id="A0A151Z734"/>
<comment type="catalytic activity">
    <reaction evidence="18">
        <text>O-phospho-L-threonyl-[protein] + H2O = L-threonyl-[protein] + phosphate</text>
        <dbReference type="Rhea" id="RHEA:47004"/>
        <dbReference type="Rhea" id="RHEA-COMP:11060"/>
        <dbReference type="Rhea" id="RHEA-COMP:11605"/>
        <dbReference type="ChEBI" id="CHEBI:15377"/>
        <dbReference type="ChEBI" id="CHEBI:30013"/>
        <dbReference type="ChEBI" id="CHEBI:43474"/>
        <dbReference type="ChEBI" id="CHEBI:61977"/>
        <dbReference type="EC" id="3.1.3.16"/>
    </reaction>
    <physiologicalReaction direction="left-to-right" evidence="18">
        <dbReference type="Rhea" id="RHEA:47005"/>
    </physiologicalReaction>
</comment>
<comment type="catalytic activity">
    <reaction evidence="10">
        <text>1,2-dihexadecanoyl-sn-glycero-3-phospho-(1D-myo-inositol-3,4,5-trisphosphate) + H2O = 1,2-dihexadecanoyl-sn-glycero-3-phospho-(1D-myo-inositol-4,5-bisphosphate) + phosphate</text>
        <dbReference type="Rhea" id="RHEA:43560"/>
        <dbReference type="ChEBI" id="CHEBI:15377"/>
        <dbReference type="ChEBI" id="CHEBI:43474"/>
        <dbReference type="ChEBI" id="CHEBI:83420"/>
        <dbReference type="ChEBI" id="CHEBI:83423"/>
    </reaction>
    <physiologicalReaction direction="left-to-right" evidence="10">
        <dbReference type="Rhea" id="RHEA:43561"/>
    </physiologicalReaction>
</comment>
<comment type="caution">
    <text evidence="24">The sequence shown here is derived from an EMBL/GenBank/DDBJ whole genome shotgun (WGS) entry which is preliminary data.</text>
</comment>
<dbReference type="PROSITE" id="PS00383">
    <property type="entry name" value="TYR_PHOSPHATASE_1"/>
    <property type="match status" value="1"/>
</dbReference>
<keyword evidence="9" id="KW-0443">Lipid metabolism</keyword>
<evidence type="ECO:0000256" key="6">
    <source>
        <dbReference type="ARBA" id="ARBA00022490"/>
    </source>
</evidence>
<dbReference type="EC" id="3.1.3.67" evidence="3"/>
<dbReference type="Gene3D" id="2.60.40.1110">
    <property type="match status" value="1"/>
</dbReference>
<dbReference type="Gene3D" id="3.90.190.10">
    <property type="entry name" value="Protein tyrosine phosphatase superfamily"/>
    <property type="match status" value="1"/>
</dbReference>
<dbReference type="PROSITE" id="PS50056">
    <property type="entry name" value="TYR_PHOSPHATASE_2"/>
    <property type="match status" value="1"/>
</dbReference>
<gene>
    <name evidence="24" type="ORF">DLAC_09741</name>
</gene>
<evidence type="ECO:0000256" key="9">
    <source>
        <dbReference type="ARBA" id="ARBA00023098"/>
    </source>
</evidence>
<dbReference type="GO" id="GO:0051898">
    <property type="term" value="P:negative regulation of phosphatidylinositol 3-kinase/protein kinase B signal transduction"/>
    <property type="evidence" value="ECO:0007669"/>
    <property type="project" value="UniProtKB-ARBA"/>
</dbReference>
<evidence type="ECO:0000313" key="25">
    <source>
        <dbReference type="Proteomes" id="UP000076078"/>
    </source>
</evidence>
<evidence type="ECO:0000259" key="23">
    <source>
        <dbReference type="PROSITE" id="PS51182"/>
    </source>
</evidence>
<dbReference type="Pfam" id="PF10409">
    <property type="entry name" value="PTEN_C2"/>
    <property type="match status" value="1"/>
</dbReference>
<feature type="compositionally biased region" description="Polar residues" evidence="20">
    <location>
        <begin position="293"/>
        <end position="318"/>
    </location>
</feature>
<evidence type="ECO:0000256" key="16">
    <source>
        <dbReference type="ARBA" id="ARBA00044309"/>
    </source>
</evidence>
<feature type="domain" description="Phosphatase tensin-type" evidence="22">
    <location>
        <begin position="14"/>
        <end position="185"/>
    </location>
</feature>
<dbReference type="GO" id="GO:0005634">
    <property type="term" value="C:nucleus"/>
    <property type="evidence" value="ECO:0007669"/>
    <property type="project" value="TreeGrafter"/>
</dbReference>
<keyword evidence="7" id="KW-0378">Hydrolase</keyword>
<keyword evidence="25" id="KW-1185">Reference proteome</keyword>
<evidence type="ECO:0000256" key="7">
    <source>
        <dbReference type="ARBA" id="ARBA00022801"/>
    </source>
</evidence>
<dbReference type="GO" id="GO:0051489">
    <property type="term" value="P:regulation of filopodium assembly"/>
    <property type="evidence" value="ECO:0007669"/>
    <property type="project" value="UniProtKB-ARBA"/>
</dbReference>
<dbReference type="InterPro" id="IPR035892">
    <property type="entry name" value="C2_domain_sf"/>
</dbReference>
<comment type="subcellular location">
    <subcellularLocation>
        <location evidence="1">Cytoplasm</location>
    </subcellularLocation>
</comment>
<dbReference type="GO" id="GO:0005829">
    <property type="term" value="C:cytosol"/>
    <property type="evidence" value="ECO:0007669"/>
    <property type="project" value="TreeGrafter"/>
</dbReference>
<dbReference type="EC" id="3.1.3.48" evidence="4"/>
<feature type="domain" description="Tyrosine specific protein phosphatases" evidence="21">
    <location>
        <begin position="102"/>
        <end position="173"/>
    </location>
</feature>
<sequence length="491" mass="55649">MSNILRVAVSKQKRRYQKDGFDLDLAYITDRIIAMGFPSEKVEGVFRNPMKEVQKFLDQFHKDHYKVYNLCSERDYDHSKFYGRVGCFPFDDHNAPAFELIEQFCKDVDQWMKEDPKNIAVIHCKAGKGRTGLMICCWLLYCGWWQQTEDSLKYYAALRTYNQKGVTIPSQIRYVHYFGKSIREKIQYSQKPVLIKKILLKPLPKETNLSDVSFTIHVGKTLVFSSKDAQNVTIHRVEKKKKSKSDKKSSKGKNLHKENSQPQLTSSHDQNKTSSSSGGTINGGHGKVFEPSHSMSQMSIANGGSSSPTLEGMSRSQSTNSISNLDYQAYSSSVSYFKKAEGEAEDEYIAYDIGSLPLVGDVKVDFSDKNERMFMFWFNTYFVNPHELVHKIGLDKAYKDKHHKTYPEDFRVEMFFENIENTSSSSNDNSSSSAATLVASSHQIQPSSSSSSSSSNTSNEHQNNNSNNISNTSTTTTTTNQEIPQTTTVEN</sequence>
<dbReference type="SMART" id="SM01326">
    <property type="entry name" value="PTEN_C2"/>
    <property type="match status" value="1"/>
</dbReference>
<evidence type="ECO:0000313" key="24">
    <source>
        <dbReference type="EMBL" id="KYQ89772.1"/>
    </source>
</evidence>
<evidence type="ECO:0000256" key="3">
    <source>
        <dbReference type="ARBA" id="ARBA00013015"/>
    </source>
</evidence>
<dbReference type="EMBL" id="LODT01000039">
    <property type="protein sequence ID" value="KYQ89772.1"/>
    <property type="molecule type" value="Genomic_DNA"/>
</dbReference>
<feature type="compositionally biased region" description="Low complexity" evidence="20">
    <location>
        <begin position="423"/>
        <end position="491"/>
    </location>
</feature>
<evidence type="ECO:0000256" key="1">
    <source>
        <dbReference type="ARBA" id="ARBA00004496"/>
    </source>
</evidence>
<comment type="catalytic activity">
    <reaction evidence="14">
        <text>a 1,2-diacyl-sn-glycero-3-phospho-(1D-myo-inositol-3,4,5-trisphosphate) + H2O = a 1,2-diacyl-sn-glycero-3-phospho-(1D-myo-inositol-4,5-bisphosphate) + phosphate</text>
        <dbReference type="Rhea" id="RHEA:25017"/>
        <dbReference type="ChEBI" id="CHEBI:15377"/>
        <dbReference type="ChEBI" id="CHEBI:43474"/>
        <dbReference type="ChEBI" id="CHEBI:57836"/>
        <dbReference type="ChEBI" id="CHEBI:58456"/>
        <dbReference type="EC" id="3.1.3.67"/>
    </reaction>
    <physiologicalReaction direction="left-to-right" evidence="14">
        <dbReference type="Rhea" id="RHEA:25018"/>
    </physiologicalReaction>
</comment>
<dbReference type="GO" id="GO:0048870">
    <property type="term" value="P:cell motility"/>
    <property type="evidence" value="ECO:0007669"/>
    <property type="project" value="TreeGrafter"/>
</dbReference>
<dbReference type="AlphaFoldDB" id="A0A151Z734"/>
<dbReference type="Proteomes" id="UP000076078">
    <property type="component" value="Unassembled WGS sequence"/>
</dbReference>
<dbReference type="GO" id="GO:0050793">
    <property type="term" value="P:regulation of developmental process"/>
    <property type="evidence" value="ECO:0007669"/>
    <property type="project" value="UniProtKB-ARBA"/>
</dbReference>
<evidence type="ECO:0000256" key="19">
    <source>
        <dbReference type="ARBA" id="ARBA00051341"/>
    </source>
</evidence>
<comment type="catalytic activity">
    <reaction evidence="19">
        <text>O-phospho-L-tyrosyl-[protein] + H2O = L-tyrosyl-[protein] + phosphate</text>
        <dbReference type="Rhea" id="RHEA:10684"/>
        <dbReference type="Rhea" id="RHEA-COMP:10136"/>
        <dbReference type="Rhea" id="RHEA-COMP:20101"/>
        <dbReference type="ChEBI" id="CHEBI:15377"/>
        <dbReference type="ChEBI" id="CHEBI:43474"/>
        <dbReference type="ChEBI" id="CHEBI:46858"/>
        <dbReference type="ChEBI" id="CHEBI:61978"/>
        <dbReference type="EC" id="3.1.3.48"/>
    </reaction>
    <physiologicalReaction direction="left-to-right" evidence="19">
        <dbReference type="Rhea" id="RHEA:10685"/>
    </physiologicalReaction>
</comment>